<name>A0A7S7NXJ5_PALFE</name>
<evidence type="ECO:0000313" key="4">
    <source>
        <dbReference type="Proteomes" id="UP000593892"/>
    </source>
</evidence>
<evidence type="ECO:0000259" key="2">
    <source>
        <dbReference type="Pfam" id="PF22725"/>
    </source>
</evidence>
<dbReference type="PANTHER" id="PTHR43818">
    <property type="entry name" value="BCDNA.GH03377"/>
    <property type="match status" value="1"/>
</dbReference>
<evidence type="ECO:0000259" key="1">
    <source>
        <dbReference type="Pfam" id="PF01408"/>
    </source>
</evidence>
<dbReference type="GO" id="GO:0000166">
    <property type="term" value="F:nucleotide binding"/>
    <property type="evidence" value="ECO:0007669"/>
    <property type="project" value="InterPro"/>
</dbReference>
<dbReference type="AlphaFoldDB" id="A0A7S7NXJ5"/>
<dbReference type="Gene3D" id="3.40.50.720">
    <property type="entry name" value="NAD(P)-binding Rossmann-like Domain"/>
    <property type="match status" value="1"/>
</dbReference>
<gene>
    <name evidence="3" type="ORF">IRI77_17140</name>
</gene>
<dbReference type="InterPro" id="IPR006311">
    <property type="entry name" value="TAT_signal"/>
</dbReference>
<dbReference type="Gene3D" id="3.30.360.10">
    <property type="entry name" value="Dihydrodipicolinate Reductase, domain 2"/>
    <property type="match status" value="1"/>
</dbReference>
<dbReference type="Pfam" id="PF22725">
    <property type="entry name" value="GFO_IDH_MocA_C3"/>
    <property type="match status" value="1"/>
</dbReference>
<dbReference type="KEGG" id="pfer:IRI77_17140"/>
<dbReference type="InterPro" id="IPR036291">
    <property type="entry name" value="NAD(P)-bd_dom_sf"/>
</dbReference>
<dbReference type="Proteomes" id="UP000593892">
    <property type="component" value="Chromosome"/>
</dbReference>
<dbReference type="PROSITE" id="PS51318">
    <property type="entry name" value="TAT"/>
    <property type="match status" value="1"/>
</dbReference>
<evidence type="ECO:0000313" key="3">
    <source>
        <dbReference type="EMBL" id="QOY91602.1"/>
    </source>
</evidence>
<organism evidence="3 4">
    <name type="scientific">Paludibaculum fermentans</name>
    <dbReference type="NCBI Taxonomy" id="1473598"/>
    <lineage>
        <taxon>Bacteria</taxon>
        <taxon>Pseudomonadati</taxon>
        <taxon>Acidobacteriota</taxon>
        <taxon>Terriglobia</taxon>
        <taxon>Bryobacterales</taxon>
        <taxon>Bryobacteraceae</taxon>
        <taxon>Paludibaculum</taxon>
    </lineage>
</organism>
<accession>A0A7S7NXJ5</accession>
<protein>
    <submittedName>
        <fullName evidence="3">Gfo/Idh/MocA family oxidoreductase</fullName>
    </submittedName>
</protein>
<feature type="domain" description="Gfo/Idh/MocA-like oxidoreductase N-terminal" evidence="1">
    <location>
        <begin position="40"/>
        <end position="169"/>
    </location>
</feature>
<dbReference type="RefSeq" id="WP_194453256.1">
    <property type="nucleotide sequence ID" value="NZ_CP063849.1"/>
</dbReference>
<dbReference type="InterPro" id="IPR000683">
    <property type="entry name" value="Gfo/Idh/MocA-like_OxRdtase_N"/>
</dbReference>
<dbReference type="EMBL" id="CP063849">
    <property type="protein sequence ID" value="QOY91602.1"/>
    <property type="molecule type" value="Genomic_DNA"/>
</dbReference>
<dbReference type="Pfam" id="PF01408">
    <property type="entry name" value="GFO_IDH_MocA"/>
    <property type="match status" value="1"/>
</dbReference>
<dbReference type="SUPFAM" id="SSF55347">
    <property type="entry name" value="Glyceraldehyde-3-phosphate dehydrogenase-like, C-terminal domain"/>
    <property type="match status" value="1"/>
</dbReference>
<proteinExistence type="predicted"/>
<sequence>MESKNNNTSRRSFLTGPAAAGAAFTIMRPELVKGWAPAKLKVGLVGCGGRGSQAVLDALKGDSAVELVAMGDAFEDKLEKSLKDLRTRAEAMGAGDRIRVEPDKRFVGFDAFKKVLKSDIDVVFLATPPGWRPIHFEAAIEANKHVFCEKPFGVDGTGIRRFMAAAQKSVEKKLTVVSGAQRRSDPYYLENVDALKNGKLGDIVGLYAYWVGTPVIQQRNGRDAKWGDMEWQLRNWYSNLWICGDQIVEQHLHNIDVCNWVMGTHPISVVATGGAAWRPKDEIHGTIFDHISADYEYPNGVRMSSYCRQFPNGLYGQVNEVVAGAKGRIELTQPRGGVGYYLEHTKLYKSIRGDGPYINESLEVAASTLTCIMGRESAYSGQKITWDMILNSKQDLMPKEDQWKYDGKPEIPDFPVPGKYKFI</sequence>
<dbReference type="InterPro" id="IPR050463">
    <property type="entry name" value="Gfo/Idh/MocA_oxidrdct_glycsds"/>
</dbReference>
<dbReference type="PANTHER" id="PTHR43818:SF5">
    <property type="entry name" value="OXIDOREDUCTASE FAMILY PROTEIN"/>
    <property type="match status" value="1"/>
</dbReference>
<keyword evidence="4" id="KW-1185">Reference proteome</keyword>
<dbReference type="SUPFAM" id="SSF51735">
    <property type="entry name" value="NAD(P)-binding Rossmann-fold domains"/>
    <property type="match status" value="1"/>
</dbReference>
<feature type="domain" description="GFO/IDH/MocA-like oxidoreductase" evidence="2">
    <location>
        <begin position="196"/>
        <end position="330"/>
    </location>
</feature>
<reference evidence="3 4" key="1">
    <citation type="submission" date="2020-10" db="EMBL/GenBank/DDBJ databases">
        <title>Complete genome sequence of Paludibaculum fermentans P105T, a facultatively anaerobic acidobacterium capable of dissimilatory Fe(III) reduction.</title>
        <authorList>
            <person name="Dedysh S.N."/>
            <person name="Beletsky A.V."/>
            <person name="Kulichevskaya I.S."/>
            <person name="Mardanov A.V."/>
            <person name="Ravin N.V."/>
        </authorList>
    </citation>
    <scope>NUCLEOTIDE SEQUENCE [LARGE SCALE GENOMIC DNA]</scope>
    <source>
        <strain evidence="3 4">P105</strain>
    </source>
</reference>
<dbReference type="InterPro" id="IPR055170">
    <property type="entry name" value="GFO_IDH_MocA-like_dom"/>
</dbReference>